<proteinExistence type="predicted"/>
<dbReference type="EMBL" id="CP002271">
    <property type="protein sequence ID" value="ADO72422.1"/>
    <property type="molecule type" value="Genomic_DNA"/>
</dbReference>
<organism evidence="3 5">
    <name type="scientific">Stigmatella aurantiaca (strain DW4/3-1)</name>
    <dbReference type="NCBI Taxonomy" id="378806"/>
    <lineage>
        <taxon>Bacteria</taxon>
        <taxon>Pseudomonadati</taxon>
        <taxon>Myxococcota</taxon>
        <taxon>Myxococcia</taxon>
        <taxon>Myxococcales</taxon>
        <taxon>Cystobacterineae</taxon>
        <taxon>Archangiaceae</taxon>
        <taxon>Stigmatella</taxon>
    </lineage>
</organism>
<evidence type="ECO:0000313" key="3">
    <source>
        <dbReference type="EMBL" id="EAU68875.1"/>
    </source>
</evidence>
<dbReference type="AlphaFoldDB" id="Q09AV5"/>
<evidence type="ECO:0000313" key="4">
    <source>
        <dbReference type="Proteomes" id="UP000001351"/>
    </source>
</evidence>
<keyword evidence="4" id="KW-1185">Reference proteome</keyword>
<dbReference type="eggNOG" id="COG2186">
    <property type="taxonomic scope" value="Bacteria"/>
</dbReference>
<dbReference type="KEGG" id="sur:STAUR_4642"/>
<reference evidence="2 4" key="2">
    <citation type="journal article" date="2011" name="Mol. Biol. Evol.">
        <title>Comparative genomic analysis of fruiting body formation in Myxococcales.</title>
        <authorList>
            <person name="Huntley S."/>
            <person name="Hamann N."/>
            <person name="Wegener-Feldbrugge S."/>
            <person name="Treuner-Lange A."/>
            <person name="Kube M."/>
            <person name="Reinhardt R."/>
            <person name="Klages S."/>
            <person name="Muller R."/>
            <person name="Ronning C.M."/>
            <person name="Nierman W.C."/>
            <person name="Sogaard-Andersen L."/>
        </authorList>
    </citation>
    <scope>NUCLEOTIDE SEQUENCE [LARGE SCALE GENOMIC DNA]</scope>
    <source>
        <strain evidence="2 4">DW4/3-1</strain>
    </source>
</reference>
<feature type="compositionally biased region" description="Basic and acidic residues" evidence="1">
    <location>
        <begin position="37"/>
        <end position="49"/>
    </location>
</feature>
<dbReference type="HOGENOM" id="CLU_1331263_0_0_7"/>
<name>Q09AV5_STIAD</name>
<accession>Q09AV5</accession>
<feature type="compositionally biased region" description="Polar residues" evidence="1">
    <location>
        <begin position="51"/>
        <end position="65"/>
    </location>
</feature>
<reference evidence="3 5" key="1">
    <citation type="submission" date="2006-04" db="EMBL/GenBank/DDBJ databases">
        <authorList>
            <person name="Nierman W.C."/>
        </authorList>
    </citation>
    <scope>NUCLEOTIDE SEQUENCE [LARGE SCALE GENOMIC DNA]</scope>
    <source>
        <strain evidence="3 5">DW4/3-1</strain>
    </source>
</reference>
<dbReference type="Proteomes" id="UP000032702">
    <property type="component" value="Unassembled WGS sequence"/>
</dbReference>
<gene>
    <name evidence="2" type="ordered locus">STAUR_4642</name>
    <name evidence="3" type="ORF">STIAU_6893</name>
</gene>
<feature type="region of interest" description="Disordered" evidence="1">
    <location>
        <begin position="1"/>
        <end position="100"/>
    </location>
</feature>
<dbReference type="STRING" id="378806.STAUR_4642"/>
<dbReference type="EMBL" id="AAMD01000011">
    <property type="protein sequence ID" value="EAU68875.1"/>
    <property type="molecule type" value="Genomic_DNA"/>
</dbReference>
<protein>
    <submittedName>
        <fullName evidence="3">Uncharacterized protein</fullName>
    </submittedName>
</protein>
<evidence type="ECO:0000313" key="5">
    <source>
        <dbReference type="Proteomes" id="UP000032702"/>
    </source>
</evidence>
<evidence type="ECO:0000313" key="2">
    <source>
        <dbReference type="EMBL" id="ADO72422.1"/>
    </source>
</evidence>
<evidence type="ECO:0000256" key="1">
    <source>
        <dbReference type="SAM" id="MobiDB-lite"/>
    </source>
</evidence>
<sequence length="206" mass="21715">MLQASDAHLLASRPPPQETRGSPLSPPCADTAPSHPTPEHEEAPERLSEAKSPNLSACPTGSSRRVPTGGPPPEAPSPNSHDPLGEGAPGTDVSQGQEASRRVPLGFQEHPFQALSDSGIGGEFLGRQSGQLLLDGTKENEPGGACTAVFGGADTCFVRYSYCSSDLWSGERAGNPSLPFMDVRRWHWGAPRAQAVSTPRSRKSAR</sequence>
<dbReference type="Proteomes" id="UP000001351">
    <property type="component" value="Chromosome"/>
</dbReference>
<dbReference type="OrthoDB" id="9802991at2"/>